<name>A0A4U8YT78_9BACT</name>
<reference evidence="1 2" key="1">
    <citation type="submission" date="2019-03" db="EMBL/GenBank/DDBJ databases">
        <authorList>
            <person name="Nijsse B."/>
        </authorList>
    </citation>
    <scope>NUCLEOTIDE SEQUENCE [LARGE SCALE GENOMIC DNA]</scope>
    <source>
        <strain evidence="1">Desulfoluna butyratoxydans MSL71</strain>
    </source>
</reference>
<dbReference type="InterPro" id="IPR047777">
    <property type="entry name" value="LapA-like_RM"/>
</dbReference>
<proteinExistence type="predicted"/>
<dbReference type="NCBIfam" id="NF012196">
    <property type="entry name" value="Ig_like_ice"/>
    <property type="match status" value="1"/>
</dbReference>
<feature type="non-terminal residue" evidence="1">
    <location>
        <position position="442"/>
    </location>
</feature>
<dbReference type="Proteomes" id="UP000507962">
    <property type="component" value="Unassembled WGS sequence"/>
</dbReference>
<dbReference type="InterPro" id="IPR049826">
    <property type="entry name" value="Ig-like_ice"/>
</dbReference>
<dbReference type="RefSeq" id="WP_180146351.1">
    <property type="nucleotide sequence ID" value="NZ_CAADHO010000014.1"/>
</dbReference>
<dbReference type="NCBIfam" id="NF033510">
    <property type="entry name" value="Ca_tandemer"/>
    <property type="match status" value="2"/>
</dbReference>
<dbReference type="NCBIfam" id="NF033682">
    <property type="entry name" value="retention_LapA"/>
    <property type="match status" value="1"/>
</dbReference>
<evidence type="ECO:0000313" key="2">
    <source>
        <dbReference type="Proteomes" id="UP000507962"/>
    </source>
</evidence>
<dbReference type="Gene3D" id="2.60.40.10">
    <property type="entry name" value="Immunoglobulins"/>
    <property type="match status" value="2"/>
</dbReference>
<dbReference type="AlphaFoldDB" id="A0A4U8YT78"/>
<organism evidence="1 2">
    <name type="scientific">Desulfoluna butyratoxydans</name>
    <dbReference type="NCBI Taxonomy" id="231438"/>
    <lineage>
        <taxon>Bacteria</taxon>
        <taxon>Pseudomonadati</taxon>
        <taxon>Thermodesulfobacteriota</taxon>
        <taxon>Desulfobacteria</taxon>
        <taxon>Desulfobacterales</taxon>
        <taxon>Desulfolunaceae</taxon>
        <taxon>Desulfoluna</taxon>
    </lineage>
</organism>
<keyword evidence="2" id="KW-1185">Reference proteome</keyword>
<dbReference type="EMBL" id="CAADHO010000014">
    <property type="protein sequence ID" value="VFQ47131.1"/>
    <property type="molecule type" value="Genomic_DNA"/>
</dbReference>
<sequence length="442" mass="45009">MAQVGIIASLSGTATAKTPQGDTRILAPGDTLHENEVIETSEGAVLSIRQNDGTLLELSENSTLVLDETVTEAVDPLDAVISEAEAMQQALESGDEIDDIEQDTAAGEEIPDTHDFELASLDGDQSSGEIGSYLIDSDTDTNAAATPYDPFNVDDENLPPLVAPTLSLSADITADDIINASEAASTLTITGTVVGNFPTDATVTLTVNGTDYQGTVNAGGTFAVDVAGSDLVQDPDHTIDAKITVTDSAGNTATATASEGYGVDIAADASSVTIADSGADGVISSTDDLGHTQLSGSIEAGGRITRLTISDGNTTITLNEGDYTLLPDGTWTANVDVSSFNDGTLTVTLDSEDANGNTAAQVTDTIAKDTVADVSEVTIADSGNDGVISSTDDLGNTQLSGSIEAGGRITGLTISDGSTTITLNEGDYTLLPDGTWTANVDV</sequence>
<accession>A0A4U8YT78</accession>
<evidence type="ECO:0000313" key="1">
    <source>
        <dbReference type="EMBL" id="VFQ47131.1"/>
    </source>
</evidence>
<dbReference type="InterPro" id="IPR013783">
    <property type="entry name" value="Ig-like_fold"/>
</dbReference>
<protein>
    <submittedName>
        <fullName evidence="1">Uncharacterized protein</fullName>
    </submittedName>
</protein>
<gene>
    <name evidence="1" type="ORF">MSL71_48170</name>
</gene>